<dbReference type="AlphaFoldDB" id="A0A371FQ49"/>
<gene>
    <name evidence="1" type="ORF">CR513_39024</name>
</gene>
<sequence length="98" mass="11480">MEKGRIRRGYVPVLVGEREEDMQKIWVTIKAIHHLTIVELLDQSSNECGHHKGLLKIKYDANKFKALLRNISKNQARLYLDESCNMYNSGLDEARQFY</sequence>
<keyword evidence="2" id="KW-1185">Reference proteome</keyword>
<dbReference type="Proteomes" id="UP000257109">
    <property type="component" value="Unassembled WGS sequence"/>
</dbReference>
<evidence type="ECO:0000313" key="1">
    <source>
        <dbReference type="EMBL" id="RDX80426.1"/>
    </source>
</evidence>
<feature type="non-terminal residue" evidence="1">
    <location>
        <position position="1"/>
    </location>
</feature>
<organism evidence="1 2">
    <name type="scientific">Mucuna pruriens</name>
    <name type="common">Velvet bean</name>
    <name type="synonym">Dolichos pruriens</name>
    <dbReference type="NCBI Taxonomy" id="157652"/>
    <lineage>
        <taxon>Eukaryota</taxon>
        <taxon>Viridiplantae</taxon>
        <taxon>Streptophyta</taxon>
        <taxon>Embryophyta</taxon>
        <taxon>Tracheophyta</taxon>
        <taxon>Spermatophyta</taxon>
        <taxon>Magnoliopsida</taxon>
        <taxon>eudicotyledons</taxon>
        <taxon>Gunneridae</taxon>
        <taxon>Pentapetalae</taxon>
        <taxon>rosids</taxon>
        <taxon>fabids</taxon>
        <taxon>Fabales</taxon>
        <taxon>Fabaceae</taxon>
        <taxon>Papilionoideae</taxon>
        <taxon>50 kb inversion clade</taxon>
        <taxon>NPAAA clade</taxon>
        <taxon>indigoferoid/millettioid clade</taxon>
        <taxon>Phaseoleae</taxon>
        <taxon>Mucuna</taxon>
    </lineage>
</organism>
<comment type="caution">
    <text evidence="1">The sequence shown here is derived from an EMBL/GenBank/DDBJ whole genome shotgun (WGS) entry which is preliminary data.</text>
</comment>
<name>A0A371FQ49_MUCPR</name>
<dbReference type="OrthoDB" id="838391at2759"/>
<reference evidence="1" key="1">
    <citation type="submission" date="2018-05" db="EMBL/GenBank/DDBJ databases">
        <title>Draft genome of Mucuna pruriens seed.</title>
        <authorList>
            <person name="Nnadi N.E."/>
            <person name="Vos R."/>
            <person name="Hasami M.H."/>
            <person name="Devisetty U.K."/>
            <person name="Aguiy J.C."/>
        </authorList>
    </citation>
    <scope>NUCLEOTIDE SEQUENCE [LARGE SCALE GENOMIC DNA]</scope>
    <source>
        <strain evidence="1">JCA_2017</strain>
    </source>
</reference>
<evidence type="ECO:0000313" key="2">
    <source>
        <dbReference type="Proteomes" id="UP000257109"/>
    </source>
</evidence>
<dbReference type="EMBL" id="QJKJ01008228">
    <property type="protein sequence ID" value="RDX80426.1"/>
    <property type="molecule type" value="Genomic_DNA"/>
</dbReference>
<protein>
    <submittedName>
        <fullName evidence="1">Uncharacterized protein</fullName>
    </submittedName>
</protein>
<proteinExistence type="predicted"/>
<accession>A0A371FQ49</accession>